<dbReference type="EMBL" id="AZST01001614">
    <property type="protein sequence ID" value="KEP45638.1"/>
    <property type="molecule type" value="Genomic_DNA"/>
</dbReference>
<dbReference type="OrthoDB" id="9991317at2759"/>
<comment type="caution">
    <text evidence="2">The sequence shown here is derived from an EMBL/GenBank/DDBJ whole genome shotgun (WGS) entry which is preliminary data.</text>
</comment>
<gene>
    <name evidence="2" type="ORF">V565_253680</name>
</gene>
<dbReference type="Proteomes" id="UP000027456">
    <property type="component" value="Unassembled WGS sequence"/>
</dbReference>
<dbReference type="InterPro" id="IPR024983">
    <property type="entry name" value="CHAT_dom"/>
</dbReference>
<feature type="domain" description="CHAT" evidence="1">
    <location>
        <begin position="3"/>
        <end position="256"/>
    </location>
</feature>
<dbReference type="AlphaFoldDB" id="A0A074RLM5"/>
<dbReference type="STRING" id="1423351.A0A074RLM5"/>
<protein>
    <submittedName>
        <fullName evidence="2">CHAT domain protein</fullName>
    </submittedName>
</protein>
<organism evidence="2 3">
    <name type="scientific">Rhizoctonia solani 123E</name>
    <dbReference type="NCBI Taxonomy" id="1423351"/>
    <lineage>
        <taxon>Eukaryota</taxon>
        <taxon>Fungi</taxon>
        <taxon>Dikarya</taxon>
        <taxon>Basidiomycota</taxon>
        <taxon>Agaricomycotina</taxon>
        <taxon>Agaricomycetes</taxon>
        <taxon>Cantharellales</taxon>
        <taxon>Ceratobasidiaceae</taxon>
        <taxon>Rhizoctonia</taxon>
    </lineage>
</organism>
<sequence>NMPHITWCPTGAVSFLPLHAAGDYDQPHSRVYNYVISSYTPTLTALLATTPSTLSYSSRVLMISQEATPGYKALPGTKKELALVKSHVENKAGYSQLIDDQATPLTMLDAMEQHDWVHLACHAHQNVYDPTKSGFFLHNGTLDLAAINRRSFKSKGLAFLSACQTATGDETLPDEAVHLASGMLMAGYSSVIATMWSVVDEDAPFVVDKVYSQLMVDGKLGNGEAGKALHNAVAELRTKVGEQEFGRWVPYIHIGS</sequence>
<reference evidence="2 3" key="1">
    <citation type="submission" date="2013-12" db="EMBL/GenBank/DDBJ databases">
        <authorList>
            <person name="Cubeta M."/>
            <person name="Pakala S."/>
            <person name="Fedorova N."/>
            <person name="Thomas E."/>
            <person name="Dean R."/>
            <person name="Jabaji S."/>
            <person name="Neate S."/>
            <person name="Toda T."/>
            <person name="Tavantzis S."/>
            <person name="Vilgalys R."/>
            <person name="Bharathan N."/>
            <person name="Pakala S."/>
            <person name="Losada L.S."/>
            <person name="Zafar N."/>
            <person name="Nierman W."/>
        </authorList>
    </citation>
    <scope>NUCLEOTIDE SEQUENCE [LARGE SCALE GENOMIC DNA]</scope>
    <source>
        <strain evidence="2 3">123E</strain>
    </source>
</reference>
<evidence type="ECO:0000313" key="3">
    <source>
        <dbReference type="Proteomes" id="UP000027456"/>
    </source>
</evidence>
<evidence type="ECO:0000313" key="2">
    <source>
        <dbReference type="EMBL" id="KEP45638.1"/>
    </source>
</evidence>
<evidence type="ECO:0000259" key="1">
    <source>
        <dbReference type="Pfam" id="PF12770"/>
    </source>
</evidence>
<proteinExistence type="predicted"/>
<accession>A0A074RLM5</accession>
<dbReference type="Pfam" id="PF12770">
    <property type="entry name" value="CHAT"/>
    <property type="match status" value="1"/>
</dbReference>
<keyword evidence="3" id="KW-1185">Reference proteome</keyword>
<feature type="non-terminal residue" evidence="2">
    <location>
        <position position="1"/>
    </location>
</feature>
<name>A0A074RLM5_9AGAM</name>
<dbReference type="HOGENOM" id="CLU_001305_1_0_1"/>